<protein>
    <submittedName>
        <fullName evidence="2">Uncharacterized protein</fullName>
    </submittedName>
</protein>
<evidence type="ECO:0000313" key="3">
    <source>
        <dbReference type="Proteomes" id="UP001634394"/>
    </source>
</evidence>
<reference evidence="2 3" key="1">
    <citation type="submission" date="2024-11" db="EMBL/GenBank/DDBJ databases">
        <title>Chromosome-level genome assembly of the freshwater bivalve Anodonta woodiana.</title>
        <authorList>
            <person name="Chen X."/>
        </authorList>
    </citation>
    <scope>NUCLEOTIDE SEQUENCE [LARGE SCALE GENOMIC DNA]</scope>
    <source>
        <strain evidence="2">MN2024</strain>
        <tissue evidence="2">Gills</tissue>
    </source>
</reference>
<organism evidence="2 3">
    <name type="scientific">Sinanodonta woodiana</name>
    <name type="common">Chinese pond mussel</name>
    <name type="synonym">Anodonta woodiana</name>
    <dbReference type="NCBI Taxonomy" id="1069815"/>
    <lineage>
        <taxon>Eukaryota</taxon>
        <taxon>Metazoa</taxon>
        <taxon>Spiralia</taxon>
        <taxon>Lophotrochozoa</taxon>
        <taxon>Mollusca</taxon>
        <taxon>Bivalvia</taxon>
        <taxon>Autobranchia</taxon>
        <taxon>Heteroconchia</taxon>
        <taxon>Palaeoheterodonta</taxon>
        <taxon>Unionida</taxon>
        <taxon>Unionoidea</taxon>
        <taxon>Unionidae</taxon>
        <taxon>Unioninae</taxon>
        <taxon>Sinanodonta</taxon>
    </lineage>
</organism>
<name>A0ABD3WP27_SINWO</name>
<accession>A0ABD3WP27</accession>
<gene>
    <name evidence="2" type="ORF">ACJMK2_037929</name>
</gene>
<dbReference type="EMBL" id="JBJQND010000006">
    <property type="protein sequence ID" value="KAL3874983.1"/>
    <property type="molecule type" value="Genomic_DNA"/>
</dbReference>
<sequence>MAASIKGGGRTRKIPGTNQRLTRSYWQAFSHNYISNIRSSDMPYTYSLGDIIFIVTLTVVLVVIVAIITFLSIFLSRRGSADSDSQSLTNPDYARSSEIPEIWSVEGSYNLIVT</sequence>
<keyword evidence="3" id="KW-1185">Reference proteome</keyword>
<keyword evidence="1" id="KW-0472">Membrane</keyword>
<comment type="caution">
    <text evidence="2">The sequence shown here is derived from an EMBL/GenBank/DDBJ whole genome shotgun (WGS) entry which is preliminary data.</text>
</comment>
<evidence type="ECO:0000256" key="1">
    <source>
        <dbReference type="SAM" id="Phobius"/>
    </source>
</evidence>
<feature type="transmembrane region" description="Helical" evidence="1">
    <location>
        <begin position="51"/>
        <end position="75"/>
    </location>
</feature>
<dbReference type="AlphaFoldDB" id="A0ABD3WP27"/>
<evidence type="ECO:0000313" key="2">
    <source>
        <dbReference type="EMBL" id="KAL3874983.1"/>
    </source>
</evidence>
<keyword evidence="1" id="KW-1133">Transmembrane helix</keyword>
<proteinExistence type="predicted"/>
<dbReference type="Proteomes" id="UP001634394">
    <property type="component" value="Unassembled WGS sequence"/>
</dbReference>
<keyword evidence="1" id="KW-0812">Transmembrane</keyword>